<evidence type="ECO:0000313" key="1">
    <source>
        <dbReference type="EMBL" id="KAB1079158.1"/>
    </source>
</evidence>
<evidence type="ECO:0000313" key="2">
    <source>
        <dbReference type="Proteomes" id="UP000474159"/>
    </source>
</evidence>
<name>A0A6L3SYL2_9HYPH</name>
<protein>
    <submittedName>
        <fullName evidence="1">Glycoside hydrolase family 92 protein</fullName>
    </submittedName>
</protein>
<reference evidence="1 2" key="1">
    <citation type="submission" date="2019-09" db="EMBL/GenBank/DDBJ databases">
        <title>YIM 48816 draft genome.</title>
        <authorList>
            <person name="Jiang L."/>
        </authorList>
    </citation>
    <scope>NUCLEOTIDE SEQUENCE [LARGE SCALE GENOMIC DNA]</scope>
    <source>
        <strain evidence="1 2">YIM 48816</strain>
    </source>
</reference>
<dbReference type="RefSeq" id="WP_151000322.1">
    <property type="nucleotide sequence ID" value="NZ_BPQY01000224.1"/>
</dbReference>
<gene>
    <name evidence="1" type="ORF">F6X53_12380</name>
</gene>
<keyword evidence="2" id="KW-1185">Reference proteome</keyword>
<keyword evidence="1" id="KW-0378">Hydrolase</keyword>
<dbReference type="AlphaFoldDB" id="A0A6L3SYL2"/>
<sequence length="53" mass="5922">MTMQPDWISIAQVARELGIDEAEARALAERMRWPTVFKADDTLVLPPRPLTGG</sequence>
<accession>A0A6L3SYL2</accession>
<proteinExistence type="predicted"/>
<organism evidence="1 2">
    <name type="scientific">Methylobacterium soli</name>
    <dbReference type="NCBI Taxonomy" id="553447"/>
    <lineage>
        <taxon>Bacteria</taxon>
        <taxon>Pseudomonadati</taxon>
        <taxon>Pseudomonadota</taxon>
        <taxon>Alphaproteobacteria</taxon>
        <taxon>Hyphomicrobiales</taxon>
        <taxon>Methylobacteriaceae</taxon>
        <taxon>Methylobacterium</taxon>
    </lineage>
</organism>
<dbReference type="EMBL" id="VZZK01000010">
    <property type="protein sequence ID" value="KAB1079158.1"/>
    <property type="molecule type" value="Genomic_DNA"/>
</dbReference>
<dbReference type="Proteomes" id="UP000474159">
    <property type="component" value="Unassembled WGS sequence"/>
</dbReference>
<dbReference type="GO" id="GO:0016787">
    <property type="term" value="F:hydrolase activity"/>
    <property type="evidence" value="ECO:0007669"/>
    <property type="project" value="UniProtKB-KW"/>
</dbReference>
<comment type="caution">
    <text evidence="1">The sequence shown here is derived from an EMBL/GenBank/DDBJ whole genome shotgun (WGS) entry which is preliminary data.</text>
</comment>